<evidence type="ECO:0000256" key="1">
    <source>
        <dbReference type="SAM" id="MobiDB-lite"/>
    </source>
</evidence>
<dbReference type="RefSeq" id="XP_005818107.1">
    <property type="nucleotide sequence ID" value="XM_005818050.1"/>
</dbReference>
<sequence>AALNLSQSLKTLVSNMPCKVTQGQDALPPRAVPEAVMRLLRARGERAGPSSGKKKKGETPMKGSAKKVKK</sequence>
<evidence type="ECO:0000313" key="3">
    <source>
        <dbReference type="EnsemblProtists" id="EKX31127"/>
    </source>
</evidence>
<reference evidence="3" key="3">
    <citation type="submission" date="2016-03" db="UniProtKB">
        <authorList>
            <consortium name="EnsemblProtists"/>
        </authorList>
    </citation>
    <scope>IDENTIFICATION</scope>
</reference>
<dbReference type="EMBL" id="JH993352">
    <property type="protein sequence ID" value="EKX31127.1"/>
    <property type="molecule type" value="Genomic_DNA"/>
</dbReference>
<evidence type="ECO:0000313" key="4">
    <source>
        <dbReference type="Proteomes" id="UP000011087"/>
    </source>
</evidence>
<organism evidence="2">
    <name type="scientific">Guillardia theta (strain CCMP2712)</name>
    <name type="common">Cryptophyte</name>
    <dbReference type="NCBI Taxonomy" id="905079"/>
    <lineage>
        <taxon>Eukaryota</taxon>
        <taxon>Cryptophyceae</taxon>
        <taxon>Pyrenomonadales</taxon>
        <taxon>Geminigeraceae</taxon>
        <taxon>Guillardia</taxon>
    </lineage>
</organism>
<accession>L1I4V1</accession>
<dbReference type="GeneID" id="17287849"/>
<dbReference type="AlphaFoldDB" id="L1I4V1"/>
<gene>
    <name evidence="2" type="ORF">GUITHDRAFT_122664</name>
</gene>
<reference evidence="2 4" key="1">
    <citation type="journal article" date="2012" name="Nature">
        <title>Algal genomes reveal evolutionary mosaicism and the fate of nucleomorphs.</title>
        <authorList>
            <consortium name="DOE Joint Genome Institute"/>
            <person name="Curtis B.A."/>
            <person name="Tanifuji G."/>
            <person name="Burki F."/>
            <person name="Gruber A."/>
            <person name="Irimia M."/>
            <person name="Maruyama S."/>
            <person name="Arias M.C."/>
            <person name="Ball S.G."/>
            <person name="Gile G.H."/>
            <person name="Hirakawa Y."/>
            <person name="Hopkins J.F."/>
            <person name="Kuo A."/>
            <person name="Rensing S.A."/>
            <person name="Schmutz J."/>
            <person name="Symeonidi A."/>
            <person name="Elias M."/>
            <person name="Eveleigh R.J."/>
            <person name="Herman E.K."/>
            <person name="Klute M.J."/>
            <person name="Nakayama T."/>
            <person name="Obornik M."/>
            <person name="Reyes-Prieto A."/>
            <person name="Armbrust E.V."/>
            <person name="Aves S.J."/>
            <person name="Beiko R.G."/>
            <person name="Coutinho P."/>
            <person name="Dacks J.B."/>
            <person name="Durnford D.G."/>
            <person name="Fast N.M."/>
            <person name="Green B.R."/>
            <person name="Grisdale C.J."/>
            <person name="Hempel F."/>
            <person name="Henrissat B."/>
            <person name="Hoppner M.P."/>
            <person name="Ishida K."/>
            <person name="Kim E."/>
            <person name="Koreny L."/>
            <person name="Kroth P.G."/>
            <person name="Liu Y."/>
            <person name="Malik S.B."/>
            <person name="Maier U.G."/>
            <person name="McRose D."/>
            <person name="Mock T."/>
            <person name="Neilson J.A."/>
            <person name="Onodera N.T."/>
            <person name="Poole A.M."/>
            <person name="Pritham E.J."/>
            <person name="Richards T.A."/>
            <person name="Rocap G."/>
            <person name="Roy S.W."/>
            <person name="Sarai C."/>
            <person name="Schaack S."/>
            <person name="Shirato S."/>
            <person name="Slamovits C.H."/>
            <person name="Spencer D.F."/>
            <person name="Suzuki S."/>
            <person name="Worden A.Z."/>
            <person name="Zauner S."/>
            <person name="Barry K."/>
            <person name="Bell C."/>
            <person name="Bharti A.K."/>
            <person name="Crow J.A."/>
            <person name="Grimwood J."/>
            <person name="Kramer R."/>
            <person name="Lindquist E."/>
            <person name="Lucas S."/>
            <person name="Salamov A."/>
            <person name="McFadden G.I."/>
            <person name="Lane C.E."/>
            <person name="Keeling P.J."/>
            <person name="Gray M.W."/>
            <person name="Grigoriev I.V."/>
            <person name="Archibald J.M."/>
        </authorList>
    </citation>
    <scope>NUCLEOTIDE SEQUENCE</scope>
    <source>
        <strain evidence="2 4">CCMP2712</strain>
    </source>
</reference>
<dbReference type="HOGENOM" id="CLU_2765758_0_0_1"/>
<dbReference type="Proteomes" id="UP000011087">
    <property type="component" value="Unassembled WGS sequence"/>
</dbReference>
<dbReference type="KEGG" id="gtt:GUITHDRAFT_122664"/>
<keyword evidence="4" id="KW-1185">Reference proteome</keyword>
<dbReference type="PaxDb" id="55529-EKX31127"/>
<feature type="region of interest" description="Disordered" evidence="1">
    <location>
        <begin position="42"/>
        <end position="70"/>
    </location>
</feature>
<reference evidence="4" key="2">
    <citation type="submission" date="2012-11" db="EMBL/GenBank/DDBJ databases">
        <authorList>
            <person name="Kuo A."/>
            <person name="Curtis B.A."/>
            <person name="Tanifuji G."/>
            <person name="Burki F."/>
            <person name="Gruber A."/>
            <person name="Irimia M."/>
            <person name="Maruyama S."/>
            <person name="Arias M.C."/>
            <person name="Ball S.G."/>
            <person name="Gile G.H."/>
            <person name="Hirakawa Y."/>
            <person name="Hopkins J.F."/>
            <person name="Rensing S.A."/>
            <person name="Schmutz J."/>
            <person name="Symeonidi A."/>
            <person name="Elias M."/>
            <person name="Eveleigh R.J."/>
            <person name="Herman E.K."/>
            <person name="Klute M.J."/>
            <person name="Nakayama T."/>
            <person name="Obornik M."/>
            <person name="Reyes-Prieto A."/>
            <person name="Armbrust E.V."/>
            <person name="Aves S.J."/>
            <person name="Beiko R.G."/>
            <person name="Coutinho P."/>
            <person name="Dacks J.B."/>
            <person name="Durnford D.G."/>
            <person name="Fast N.M."/>
            <person name="Green B.R."/>
            <person name="Grisdale C."/>
            <person name="Hempe F."/>
            <person name="Henrissat B."/>
            <person name="Hoppner M.P."/>
            <person name="Ishida K.-I."/>
            <person name="Kim E."/>
            <person name="Koreny L."/>
            <person name="Kroth P.G."/>
            <person name="Liu Y."/>
            <person name="Malik S.-B."/>
            <person name="Maier U.G."/>
            <person name="McRose D."/>
            <person name="Mock T."/>
            <person name="Neilson J.A."/>
            <person name="Onodera N.T."/>
            <person name="Poole A.M."/>
            <person name="Pritham E.J."/>
            <person name="Richards T.A."/>
            <person name="Rocap G."/>
            <person name="Roy S.W."/>
            <person name="Sarai C."/>
            <person name="Schaack S."/>
            <person name="Shirato S."/>
            <person name="Slamovits C.H."/>
            <person name="Spencer D.F."/>
            <person name="Suzuki S."/>
            <person name="Worden A.Z."/>
            <person name="Zauner S."/>
            <person name="Barry K."/>
            <person name="Bell C."/>
            <person name="Bharti A.K."/>
            <person name="Crow J.A."/>
            <person name="Grimwood J."/>
            <person name="Kramer R."/>
            <person name="Lindquist E."/>
            <person name="Lucas S."/>
            <person name="Salamov A."/>
            <person name="McFadden G.I."/>
            <person name="Lane C.E."/>
            <person name="Keeling P.J."/>
            <person name="Gray M.W."/>
            <person name="Grigoriev I.V."/>
            <person name="Archibald J.M."/>
        </authorList>
    </citation>
    <scope>NUCLEOTIDE SEQUENCE</scope>
    <source>
        <strain evidence="4">CCMP2712</strain>
    </source>
</reference>
<name>L1I4V1_GUITC</name>
<proteinExistence type="predicted"/>
<protein>
    <submittedName>
        <fullName evidence="2 3">Uncharacterized protein</fullName>
    </submittedName>
</protein>
<feature type="non-terminal residue" evidence="2">
    <location>
        <position position="1"/>
    </location>
</feature>
<dbReference type="EnsemblProtists" id="EKX31127">
    <property type="protein sequence ID" value="EKX31127"/>
    <property type="gene ID" value="GUITHDRAFT_122664"/>
</dbReference>
<evidence type="ECO:0000313" key="2">
    <source>
        <dbReference type="EMBL" id="EKX31127.1"/>
    </source>
</evidence>